<evidence type="ECO:0008006" key="4">
    <source>
        <dbReference type="Google" id="ProtNLM"/>
    </source>
</evidence>
<keyword evidence="1" id="KW-0732">Signal</keyword>
<feature type="chain" id="PRO_5045648424" description="Aromatic hydrocarbon degradation protein" evidence="1">
    <location>
        <begin position="22"/>
        <end position="505"/>
    </location>
</feature>
<sequence>MKTLKFGLAVALMGSASHAFAQYNTDALRFSQTQPTGTARTLGLGGASAAVGGDFGAATINPAGLGMFQRSEFTFSPGLSNLNSSSRAFGTTTSDSRSNLHIGSIGLVFANRRPDDDTAPWRSGAFSFGFTRIGDYNSNFRYQGRPQLEQDIFQRLNEDRGAALDDLAYDTYLTDSLNANNGTTGRLVKRGISGPFNDTGQLDQAETVRTTGSQSQYDFAYGASYMDKIYIGGGIGIVTSRYTSENIITASDTEPVSNAAGTSFASLTQRDFLETKGTGFNARIGIIYKPVDALRIGASVQTPTYHQFTETYSSSLSARFDKPVQVGSQSFNSASSSLDPNIFDYAVTTPFRATGGVAAVIGKYGFLSGDVEYVNYASANLSNYNNEGVTGNFDFGPDNDAIDNLYRSTVNLRVGGEVRADIFRVRAGFARYGSPYKSSAVDQARTFYTGGVGLRQKNFFLDAAGVYSSGTRLYSPYSLRNAANTPVVEVDNKRFTTTLTAGFMF</sequence>
<dbReference type="RefSeq" id="WP_315998155.1">
    <property type="nucleotide sequence ID" value="NZ_JAWDJT010000005.1"/>
</dbReference>
<feature type="signal peptide" evidence="1">
    <location>
        <begin position="1"/>
        <end position="21"/>
    </location>
</feature>
<proteinExistence type="predicted"/>
<reference evidence="2 3" key="1">
    <citation type="submission" date="2023-10" db="EMBL/GenBank/DDBJ databases">
        <title>Hymenobacter endophyticus sp. nov., an isolate from the leaf tissues of wheat.</title>
        <authorList>
            <person name="Dai Y."/>
        </authorList>
    </citation>
    <scope>NUCLEOTIDE SEQUENCE [LARGE SCALE GENOMIC DNA]</scope>
    <source>
        <strain evidence="2 3">ZK17L-C2</strain>
    </source>
</reference>
<comment type="caution">
    <text evidence="2">The sequence shown here is derived from an EMBL/GenBank/DDBJ whole genome shotgun (WGS) entry which is preliminary data.</text>
</comment>
<dbReference type="Proteomes" id="UP001250698">
    <property type="component" value="Unassembled WGS sequence"/>
</dbReference>
<gene>
    <name evidence="2" type="ORF">ROI90_09745</name>
</gene>
<evidence type="ECO:0000313" key="2">
    <source>
        <dbReference type="EMBL" id="MDU0370674.1"/>
    </source>
</evidence>
<dbReference type="EMBL" id="JAWDJT010000005">
    <property type="protein sequence ID" value="MDU0370674.1"/>
    <property type="molecule type" value="Genomic_DNA"/>
</dbReference>
<dbReference type="SUPFAM" id="SSF56935">
    <property type="entry name" value="Porins"/>
    <property type="match status" value="1"/>
</dbReference>
<dbReference type="Gene3D" id="2.40.160.60">
    <property type="entry name" value="Outer membrane protein transport protein (OMPP1/FadL/TodX)"/>
    <property type="match status" value="1"/>
</dbReference>
<name>A0ABU3TH27_9BACT</name>
<evidence type="ECO:0000313" key="3">
    <source>
        <dbReference type="Proteomes" id="UP001250698"/>
    </source>
</evidence>
<keyword evidence="3" id="KW-1185">Reference proteome</keyword>
<organism evidence="2 3">
    <name type="scientific">Hymenobacter endophyticus</name>
    <dbReference type="NCBI Taxonomy" id="3076335"/>
    <lineage>
        <taxon>Bacteria</taxon>
        <taxon>Pseudomonadati</taxon>
        <taxon>Bacteroidota</taxon>
        <taxon>Cytophagia</taxon>
        <taxon>Cytophagales</taxon>
        <taxon>Hymenobacteraceae</taxon>
        <taxon>Hymenobacter</taxon>
    </lineage>
</organism>
<accession>A0ABU3TH27</accession>
<protein>
    <recommendedName>
        <fullName evidence="4">Aromatic hydrocarbon degradation protein</fullName>
    </recommendedName>
</protein>
<evidence type="ECO:0000256" key="1">
    <source>
        <dbReference type="SAM" id="SignalP"/>
    </source>
</evidence>